<feature type="transmembrane region" description="Helical" evidence="9">
    <location>
        <begin position="349"/>
        <end position="372"/>
    </location>
</feature>
<accession>A0A4R2L1M6</accession>
<feature type="transmembrane region" description="Helical" evidence="9">
    <location>
        <begin position="384"/>
        <end position="406"/>
    </location>
</feature>
<proteinExistence type="inferred from homology"/>
<dbReference type="AlphaFoldDB" id="A0A4R2L1M6"/>
<evidence type="ECO:0000256" key="3">
    <source>
        <dbReference type="ARBA" id="ARBA00022448"/>
    </source>
</evidence>
<dbReference type="InterPro" id="IPR020846">
    <property type="entry name" value="MFS_dom"/>
</dbReference>
<keyword evidence="3" id="KW-0813">Transport</keyword>
<dbReference type="OrthoDB" id="7066727at2"/>
<feature type="transmembrane region" description="Helical" evidence="9">
    <location>
        <begin position="88"/>
        <end position="108"/>
    </location>
</feature>
<keyword evidence="6 9" id="KW-0812">Transmembrane</keyword>
<evidence type="ECO:0000256" key="5">
    <source>
        <dbReference type="ARBA" id="ARBA00022519"/>
    </source>
</evidence>
<dbReference type="PROSITE" id="PS00216">
    <property type="entry name" value="SUGAR_TRANSPORT_1"/>
    <property type="match status" value="1"/>
</dbReference>
<dbReference type="EMBL" id="SLWY01000011">
    <property type="protein sequence ID" value="TCO80931.1"/>
    <property type="molecule type" value="Genomic_DNA"/>
</dbReference>
<evidence type="ECO:0000256" key="7">
    <source>
        <dbReference type="ARBA" id="ARBA00022989"/>
    </source>
</evidence>
<keyword evidence="5" id="KW-0997">Cell inner membrane</keyword>
<dbReference type="PROSITE" id="PS50850">
    <property type="entry name" value="MFS"/>
    <property type="match status" value="1"/>
</dbReference>
<dbReference type="PANTHER" id="PTHR23508:SF10">
    <property type="entry name" value="CARBOXYLIC ACID TRANSPORTER PROTEIN HOMOLOG"/>
    <property type="match status" value="1"/>
</dbReference>
<evidence type="ECO:0000313" key="11">
    <source>
        <dbReference type="EMBL" id="TCO80931.1"/>
    </source>
</evidence>
<evidence type="ECO:0000256" key="9">
    <source>
        <dbReference type="SAM" id="Phobius"/>
    </source>
</evidence>
<feature type="transmembrane region" description="Helical" evidence="9">
    <location>
        <begin position="21"/>
        <end position="49"/>
    </location>
</feature>
<reference evidence="11 12" key="1">
    <citation type="submission" date="2019-03" db="EMBL/GenBank/DDBJ databases">
        <title>Genomic Encyclopedia of Type Strains, Phase IV (KMG-IV): sequencing the most valuable type-strain genomes for metagenomic binning, comparative biology and taxonomic classification.</title>
        <authorList>
            <person name="Goeker M."/>
        </authorList>
    </citation>
    <scope>NUCLEOTIDE SEQUENCE [LARGE SCALE GENOMIC DNA]</scope>
    <source>
        <strain evidence="11 12">DSM 25287</strain>
    </source>
</reference>
<dbReference type="InterPro" id="IPR011701">
    <property type="entry name" value="MFS"/>
</dbReference>
<name>A0A4R2L1M6_9GAMM</name>
<dbReference type="PANTHER" id="PTHR23508">
    <property type="entry name" value="CARBOXYLIC ACID TRANSPORTER PROTEIN HOMOLOG"/>
    <property type="match status" value="1"/>
</dbReference>
<sequence length="445" mass="46856">MQHRLDVQDFIDNHRFSGLQWRVLGFCFLVVALDGLDTAAIGFIAPALVQEWGIPRESLGPVLSAALVGLALGALIAGPLADRFGRKAVIVWSVVFFGLGSLASALAGSVGELTLLRLLTGIGCGAAMPNATTLMSEYAPAKHRSVLVTTMFCGFTLGSAAGGFLAAKLIPLFGWHSVLLLGGVLPLVFALALLRWLPESARFLVLRQRPAAEVAAILRRIEPALPETTEFVIHDQLRHAGKTDSSIATVLSPELRFGTAMLWLAYFMGLAVFYLLTGWLPTLVKSVGFPFDQAAMVGAMLPVGGTVGAILCGWLMDRLKPQCVIALAYAAGAGLIYVLSRHYTDLTTLLWLVFGTGVCVSGAQTSLSALAAGFYPTQGRATGVAWMLGFGRFGAIFGTLLGGVMLGAGWHFSNIFAILALPTLVAAAAIGLKGLRYRAPGVAGA</sequence>
<keyword evidence="8 9" id="KW-0472">Membrane</keyword>
<keyword evidence="4" id="KW-1003">Cell membrane</keyword>
<dbReference type="SUPFAM" id="SSF103473">
    <property type="entry name" value="MFS general substrate transporter"/>
    <property type="match status" value="1"/>
</dbReference>
<dbReference type="PROSITE" id="PS00217">
    <property type="entry name" value="SUGAR_TRANSPORT_2"/>
    <property type="match status" value="1"/>
</dbReference>
<feature type="transmembrane region" description="Helical" evidence="9">
    <location>
        <begin position="323"/>
        <end position="343"/>
    </location>
</feature>
<dbReference type="InterPro" id="IPR005829">
    <property type="entry name" value="Sugar_transporter_CS"/>
</dbReference>
<feature type="transmembrane region" description="Helical" evidence="9">
    <location>
        <begin position="294"/>
        <end position="316"/>
    </location>
</feature>
<comment type="caution">
    <text evidence="11">The sequence shown here is derived from an EMBL/GenBank/DDBJ whole genome shotgun (WGS) entry which is preliminary data.</text>
</comment>
<dbReference type="NCBIfam" id="TIGR00895">
    <property type="entry name" value="2A0115"/>
    <property type="match status" value="1"/>
</dbReference>
<evidence type="ECO:0000256" key="4">
    <source>
        <dbReference type="ARBA" id="ARBA00022475"/>
    </source>
</evidence>
<comment type="similarity">
    <text evidence="2">Belongs to the major facilitator superfamily. Aromatic acid:H(+) symporter (AAHS) (TC 2.A.1.15) family.</text>
</comment>
<keyword evidence="12" id="KW-1185">Reference proteome</keyword>
<organism evidence="11 12">
    <name type="scientific">Plasticicumulans lactativorans</name>
    <dbReference type="NCBI Taxonomy" id="1133106"/>
    <lineage>
        <taxon>Bacteria</taxon>
        <taxon>Pseudomonadati</taxon>
        <taxon>Pseudomonadota</taxon>
        <taxon>Gammaproteobacteria</taxon>
        <taxon>Candidatus Competibacteraceae</taxon>
        <taxon>Plasticicumulans</taxon>
    </lineage>
</organism>
<dbReference type="CDD" id="cd17365">
    <property type="entry name" value="MFS_PcaK_like"/>
    <property type="match status" value="1"/>
</dbReference>
<dbReference type="InterPro" id="IPR036259">
    <property type="entry name" value="MFS_trans_sf"/>
</dbReference>
<dbReference type="GO" id="GO:0046943">
    <property type="term" value="F:carboxylic acid transmembrane transporter activity"/>
    <property type="evidence" value="ECO:0007669"/>
    <property type="project" value="TreeGrafter"/>
</dbReference>
<dbReference type="Pfam" id="PF07690">
    <property type="entry name" value="MFS_1"/>
    <property type="match status" value="1"/>
</dbReference>
<protein>
    <submittedName>
        <fullName evidence="11">AAHS family 4-hydroxybenzoate transporter-like MFS transporter</fullName>
    </submittedName>
</protein>
<feature type="transmembrane region" description="Helical" evidence="9">
    <location>
        <begin position="261"/>
        <end position="282"/>
    </location>
</feature>
<feature type="domain" description="Major facilitator superfamily (MFS) profile" evidence="10">
    <location>
        <begin position="23"/>
        <end position="438"/>
    </location>
</feature>
<evidence type="ECO:0000313" key="12">
    <source>
        <dbReference type="Proteomes" id="UP000295765"/>
    </source>
</evidence>
<dbReference type="GO" id="GO:0005886">
    <property type="term" value="C:plasma membrane"/>
    <property type="evidence" value="ECO:0007669"/>
    <property type="project" value="UniProtKB-SubCell"/>
</dbReference>
<gene>
    <name evidence="11" type="ORF">EV699_111132</name>
</gene>
<evidence type="ECO:0000256" key="1">
    <source>
        <dbReference type="ARBA" id="ARBA00004429"/>
    </source>
</evidence>
<evidence type="ECO:0000259" key="10">
    <source>
        <dbReference type="PROSITE" id="PS50850"/>
    </source>
</evidence>
<feature type="transmembrane region" description="Helical" evidence="9">
    <location>
        <begin position="114"/>
        <end position="134"/>
    </location>
</feature>
<comment type="subcellular location">
    <subcellularLocation>
        <location evidence="1">Cell inner membrane</location>
        <topology evidence="1">Multi-pass membrane protein</topology>
    </subcellularLocation>
</comment>
<feature type="transmembrane region" description="Helical" evidence="9">
    <location>
        <begin position="61"/>
        <end position="81"/>
    </location>
</feature>
<dbReference type="Proteomes" id="UP000295765">
    <property type="component" value="Unassembled WGS sequence"/>
</dbReference>
<dbReference type="Gene3D" id="1.20.1250.20">
    <property type="entry name" value="MFS general substrate transporter like domains"/>
    <property type="match status" value="1"/>
</dbReference>
<evidence type="ECO:0000256" key="6">
    <source>
        <dbReference type="ARBA" id="ARBA00022692"/>
    </source>
</evidence>
<evidence type="ECO:0000256" key="8">
    <source>
        <dbReference type="ARBA" id="ARBA00023136"/>
    </source>
</evidence>
<dbReference type="RefSeq" id="WP_132542729.1">
    <property type="nucleotide sequence ID" value="NZ_SLWY01000011.1"/>
</dbReference>
<keyword evidence="7 9" id="KW-1133">Transmembrane helix</keyword>
<feature type="transmembrane region" description="Helical" evidence="9">
    <location>
        <begin position="146"/>
        <end position="167"/>
    </location>
</feature>
<feature type="transmembrane region" description="Helical" evidence="9">
    <location>
        <begin position="173"/>
        <end position="197"/>
    </location>
</feature>
<dbReference type="InterPro" id="IPR004746">
    <property type="entry name" value="MFS_AAHS"/>
</dbReference>
<feature type="transmembrane region" description="Helical" evidence="9">
    <location>
        <begin position="412"/>
        <end position="432"/>
    </location>
</feature>
<evidence type="ECO:0000256" key="2">
    <source>
        <dbReference type="ARBA" id="ARBA00006508"/>
    </source>
</evidence>